<dbReference type="PATRIC" id="fig|1121338.3.peg.616"/>
<dbReference type="InterPro" id="IPR009577">
    <property type="entry name" value="Sm_multidrug_ex"/>
</dbReference>
<keyword evidence="3" id="KW-1185">Reference proteome</keyword>
<keyword evidence="1" id="KW-0812">Transmembrane</keyword>
<dbReference type="Pfam" id="PF06695">
    <property type="entry name" value="Sm_multidrug_ex"/>
    <property type="match status" value="1"/>
</dbReference>
<gene>
    <name evidence="2" type="ORF">CLTEP_06090</name>
</gene>
<dbReference type="Proteomes" id="UP000075531">
    <property type="component" value="Unassembled WGS sequence"/>
</dbReference>
<dbReference type="AlphaFoldDB" id="A0A151B6K6"/>
<comment type="caution">
    <text evidence="2">The sequence shown here is derived from an EMBL/GenBank/DDBJ whole genome shotgun (WGS) entry which is preliminary data.</text>
</comment>
<accession>A0A151B6K6</accession>
<dbReference type="PANTHER" id="PTHR36007:SF2">
    <property type="entry name" value="TRANSPORT PROTEIN-RELATED"/>
    <property type="match status" value="1"/>
</dbReference>
<reference evidence="2 3" key="1">
    <citation type="submission" date="2016-02" db="EMBL/GenBank/DDBJ databases">
        <title>Genome sequence of Clostridium tepidiprofundi DSM 19306.</title>
        <authorList>
            <person name="Poehlein A."/>
            <person name="Daniel R."/>
        </authorList>
    </citation>
    <scope>NUCLEOTIDE SEQUENCE [LARGE SCALE GENOMIC DNA]</scope>
    <source>
        <strain evidence="2 3">DSM 19306</strain>
    </source>
</reference>
<organism evidence="2 3">
    <name type="scientific">Clostridium tepidiprofundi DSM 19306</name>
    <dbReference type="NCBI Taxonomy" id="1121338"/>
    <lineage>
        <taxon>Bacteria</taxon>
        <taxon>Bacillati</taxon>
        <taxon>Bacillota</taxon>
        <taxon>Clostridia</taxon>
        <taxon>Eubacteriales</taxon>
        <taxon>Clostridiaceae</taxon>
        <taxon>Clostridium</taxon>
    </lineage>
</organism>
<dbReference type="PANTHER" id="PTHR36007">
    <property type="entry name" value="TRANSPORT PROTEIN-RELATED"/>
    <property type="match status" value="1"/>
</dbReference>
<name>A0A151B6K6_9CLOT</name>
<evidence type="ECO:0000313" key="3">
    <source>
        <dbReference type="Proteomes" id="UP000075531"/>
    </source>
</evidence>
<feature type="transmembrane region" description="Helical" evidence="1">
    <location>
        <begin position="60"/>
        <end position="82"/>
    </location>
</feature>
<sequence length="179" mass="20396">MLYIIGYKTYKIIMTMKLYKGNRIMGIIKSILIVIFWSAVPIVEQRGAIPIGLFRYNLNPFVVFVVSYLGSLLPVPFILLLFEKIFEWLKKYKIFYKFCDIIERKINKNKYKFEKYKEPALITFIAIPLPTTGVWTGTAIAAFLKFDFKKSVLCAAIGALISSAVITIGLVAVPAMLGY</sequence>
<keyword evidence="1" id="KW-1133">Transmembrane helix</keyword>
<keyword evidence="1" id="KW-0472">Membrane</keyword>
<feature type="transmembrane region" description="Helical" evidence="1">
    <location>
        <begin position="120"/>
        <end position="144"/>
    </location>
</feature>
<feature type="transmembrane region" description="Helical" evidence="1">
    <location>
        <begin position="21"/>
        <end position="40"/>
    </location>
</feature>
<evidence type="ECO:0000256" key="1">
    <source>
        <dbReference type="SAM" id="Phobius"/>
    </source>
</evidence>
<evidence type="ECO:0000313" key="2">
    <source>
        <dbReference type="EMBL" id="KYH35433.1"/>
    </source>
</evidence>
<feature type="transmembrane region" description="Helical" evidence="1">
    <location>
        <begin position="156"/>
        <end position="177"/>
    </location>
</feature>
<proteinExistence type="predicted"/>
<dbReference type="EMBL" id="LTBA01000003">
    <property type="protein sequence ID" value="KYH35433.1"/>
    <property type="molecule type" value="Genomic_DNA"/>
</dbReference>
<protein>
    <submittedName>
        <fullName evidence="2">Putative small multi-drug export protein</fullName>
    </submittedName>
</protein>